<evidence type="ECO:0000313" key="8">
    <source>
        <dbReference type="EMBL" id="KAG6524683.1"/>
    </source>
</evidence>
<accession>A0A8J5LE78</accession>
<dbReference type="PANTHER" id="PTHR22966">
    <property type="entry name" value="2-AMINOETHANETHIOL DIOXYGENASE"/>
    <property type="match status" value="1"/>
</dbReference>
<keyword evidence="6" id="KW-0408">Iron</keyword>
<evidence type="ECO:0000256" key="7">
    <source>
        <dbReference type="ARBA" id="ARBA00024284"/>
    </source>
</evidence>
<dbReference type="AlphaFoldDB" id="A0A8J5LE78"/>
<keyword evidence="5" id="KW-0560">Oxidoreductase</keyword>
<keyword evidence="4" id="KW-0479">Metal-binding</keyword>
<sequence>MPSAVQRLFDTCKEVFADVGSGAVPSPADVERLRSALDTLKPQDVGLSRNLPLFKHASTNRPPAVTYLHLSAFPNFSIGIFCLPRTAVIPLHNHPGMTVFSKILVGSMHIKSYDWVTDPQSPNEKIMSPSGVCSVGMFSACLAKVNTDAVFKAPCETSVLYPTTGGNIHRFTAVTPCAVLDVLGPPYNDNEGRACTYYKEHAYLSFPDLADVVSLAAFLVAAVLGAGDGDYVWLEAMASEPEELVVREKQTRLAGLHVDTQKAKEFEAIKGT</sequence>
<dbReference type="InterPro" id="IPR011051">
    <property type="entry name" value="RmlC_Cupin_sf"/>
</dbReference>
<comment type="cofactor">
    <cofactor evidence="1">
        <name>Fe(2+)</name>
        <dbReference type="ChEBI" id="CHEBI:29033"/>
    </cofactor>
</comment>
<evidence type="ECO:0000256" key="4">
    <source>
        <dbReference type="ARBA" id="ARBA00022723"/>
    </source>
</evidence>
<dbReference type="EC" id="1.13.11.20" evidence="3"/>
<dbReference type="CDD" id="cd20289">
    <property type="entry name" value="cupin_ADO"/>
    <property type="match status" value="1"/>
</dbReference>
<dbReference type="Pfam" id="PF07847">
    <property type="entry name" value="PCO_ADO"/>
    <property type="match status" value="1"/>
</dbReference>
<name>A0A8J5LE78_ZINOF</name>
<dbReference type="GO" id="GO:0046872">
    <property type="term" value="F:metal ion binding"/>
    <property type="evidence" value="ECO:0007669"/>
    <property type="project" value="UniProtKB-KW"/>
</dbReference>
<dbReference type="InterPro" id="IPR014710">
    <property type="entry name" value="RmlC-like_jellyroll"/>
</dbReference>
<proteinExistence type="inferred from homology"/>
<comment type="catalytic activity">
    <reaction evidence="7">
        <text>L-cysteine + O2 = 3-sulfino-L-alanine + H(+)</text>
        <dbReference type="Rhea" id="RHEA:20441"/>
        <dbReference type="ChEBI" id="CHEBI:15378"/>
        <dbReference type="ChEBI" id="CHEBI:15379"/>
        <dbReference type="ChEBI" id="CHEBI:35235"/>
        <dbReference type="ChEBI" id="CHEBI:61085"/>
        <dbReference type="EC" id="1.13.11.20"/>
    </reaction>
    <physiologicalReaction direction="left-to-right" evidence="7">
        <dbReference type="Rhea" id="RHEA:20442"/>
    </physiologicalReaction>
</comment>
<dbReference type="GO" id="GO:0017172">
    <property type="term" value="F:cysteine dioxygenase activity"/>
    <property type="evidence" value="ECO:0007669"/>
    <property type="project" value="UniProtKB-EC"/>
</dbReference>
<evidence type="ECO:0000256" key="3">
    <source>
        <dbReference type="ARBA" id="ARBA00013133"/>
    </source>
</evidence>
<comment type="caution">
    <text evidence="8">The sequence shown here is derived from an EMBL/GenBank/DDBJ whole genome shotgun (WGS) entry which is preliminary data.</text>
</comment>
<dbReference type="Proteomes" id="UP000734854">
    <property type="component" value="Unassembled WGS sequence"/>
</dbReference>
<gene>
    <name evidence="8" type="ORF">ZIOFF_014618</name>
</gene>
<evidence type="ECO:0000256" key="5">
    <source>
        <dbReference type="ARBA" id="ARBA00023002"/>
    </source>
</evidence>
<dbReference type="SUPFAM" id="SSF51182">
    <property type="entry name" value="RmlC-like cupins"/>
    <property type="match status" value="1"/>
</dbReference>
<protein>
    <recommendedName>
        <fullName evidence="3">cysteine dioxygenase</fullName>
        <ecNumber evidence="3">1.13.11.20</ecNumber>
    </recommendedName>
</protein>
<keyword evidence="9" id="KW-1185">Reference proteome</keyword>
<dbReference type="EMBL" id="JACMSC010000004">
    <property type="protein sequence ID" value="KAG6524683.1"/>
    <property type="molecule type" value="Genomic_DNA"/>
</dbReference>
<evidence type="ECO:0000256" key="1">
    <source>
        <dbReference type="ARBA" id="ARBA00001954"/>
    </source>
</evidence>
<evidence type="ECO:0000256" key="2">
    <source>
        <dbReference type="ARBA" id="ARBA00006622"/>
    </source>
</evidence>
<dbReference type="InterPro" id="IPR012864">
    <property type="entry name" value="PCO/ADO"/>
</dbReference>
<dbReference type="PANTHER" id="PTHR22966:SF1">
    <property type="entry name" value="PLANT CYSTEINE OXIDASE 1"/>
    <property type="match status" value="1"/>
</dbReference>
<evidence type="ECO:0000313" key="9">
    <source>
        <dbReference type="Proteomes" id="UP000734854"/>
    </source>
</evidence>
<evidence type="ECO:0000256" key="6">
    <source>
        <dbReference type="ARBA" id="ARBA00023004"/>
    </source>
</evidence>
<dbReference type="GO" id="GO:0070483">
    <property type="term" value="P:detection of hypoxia"/>
    <property type="evidence" value="ECO:0007669"/>
    <property type="project" value="UniProtKB-ARBA"/>
</dbReference>
<dbReference type="Gene3D" id="2.60.120.10">
    <property type="entry name" value="Jelly Rolls"/>
    <property type="match status" value="1"/>
</dbReference>
<comment type="similarity">
    <text evidence="2">Belongs to the cysteine dioxygenase family.</text>
</comment>
<reference evidence="8 9" key="1">
    <citation type="submission" date="2020-08" db="EMBL/GenBank/DDBJ databases">
        <title>Plant Genome Project.</title>
        <authorList>
            <person name="Zhang R.-G."/>
        </authorList>
    </citation>
    <scope>NUCLEOTIDE SEQUENCE [LARGE SCALE GENOMIC DNA]</scope>
    <source>
        <tissue evidence="8">Rhizome</tissue>
    </source>
</reference>
<organism evidence="8 9">
    <name type="scientific">Zingiber officinale</name>
    <name type="common">Ginger</name>
    <name type="synonym">Amomum zingiber</name>
    <dbReference type="NCBI Taxonomy" id="94328"/>
    <lineage>
        <taxon>Eukaryota</taxon>
        <taxon>Viridiplantae</taxon>
        <taxon>Streptophyta</taxon>
        <taxon>Embryophyta</taxon>
        <taxon>Tracheophyta</taxon>
        <taxon>Spermatophyta</taxon>
        <taxon>Magnoliopsida</taxon>
        <taxon>Liliopsida</taxon>
        <taxon>Zingiberales</taxon>
        <taxon>Zingiberaceae</taxon>
        <taxon>Zingiber</taxon>
    </lineage>
</organism>